<feature type="signal peptide" evidence="1">
    <location>
        <begin position="1"/>
        <end position="20"/>
    </location>
</feature>
<evidence type="ECO:0000256" key="1">
    <source>
        <dbReference type="SAM" id="SignalP"/>
    </source>
</evidence>
<evidence type="ECO:0000313" key="3">
    <source>
        <dbReference type="Proteomes" id="UP001596152"/>
    </source>
</evidence>
<keyword evidence="3" id="KW-1185">Reference proteome</keyword>
<dbReference type="Proteomes" id="UP001596152">
    <property type="component" value="Unassembled WGS sequence"/>
</dbReference>
<dbReference type="EMBL" id="JBHSLF010000052">
    <property type="protein sequence ID" value="MFC5345640.1"/>
    <property type="molecule type" value="Genomic_DNA"/>
</dbReference>
<dbReference type="RefSeq" id="WP_374038191.1">
    <property type="nucleotide sequence ID" value="NZ_CP169082.1"/>
</dbReference>
<evidence type="ECO:0008006" key="4">
    <source>
        <dbReference type="Google" id="ProtNLM"/>
    </source>
</evidence>
<keyword evidence="1" id="KW-0732">Signal</keyword>
<protein>
    <recommendedName>
        <fullName evidence="4">TonB C-terminal domain-containing protein</fullName>
    </recommendedName>
</protein>
<proteinExistence type="predicted"/>
<reference evidence="3" key="1">
    <citation type="journal article" date="2019" name="Int. J. Syst. Evol. Microbiol.">
        <title>The Global Catalogue of Microorganisms (GCM) 10K type strain sequencing project: providing services to taxonomists for standard genome sequencing and annotation.</title>
        <authorList>
            <consortium name="The Broad Institute Genomics Platform"/>
            <consortium name="The Broad Institute Genome Sequencing Center for Infectious Disease"/>
            <person name="Wu L."/>
            <person name="Ma J."/>
        </authorList>
    </citation>
    <scope>NUCLEOTIDE SEQUENCE [LARGE SCALE GENOMIC DNA]</scope>
    <source>
        <strain evidence="3">JCM 12125</strain>
    </source>
</reference>
<sequence length="262" mass="28300">MRFRVLASIALLAVAGSALAQDVTEDDWEVIRQPERKTVFAYIPTSTGLTIGFRCMDGVYGAVIGGLPEAPRNARIRTLRIGIGDKEPHDSRWSVTTDRTVAIADYPASLARSLRDGGEVSILIPGGGGEGRNLRHDLVLPASSAAIDQTLTACNRPTEDPRDALLPEITENGLPDGVTWARAPRPSYPSTNYAEGYAVVTCVVQPNGALAQCQIESEHPDDGRFGRNALRATNDARINSPGETPGQYAPRMIGFRVNYVMR</sequence>
<comment type="caution">
    <text evidence="2">The sequence shown here is derived from an EMBL/GenBank/DDBJ whole genome shotgun (WGS) entry which is preliminary data.</text>
</comment>
<name>A0ABW0FV52_9CAUL</name>
<accession>A0ABW0FV52</accession>
<organism evidence="2 3">
    <name type="scientific">Brevundimonas staleyi</name>
    <dbReference type="NCBI Taxonomy" id="74326"/>
    <lineage>
        <taxon>Bacteria</taxon>
        <taxon>Pseudomonadati</taxon>
        <taxon>Pseudomonadota</taxon>
        <taxon>Alphaproteobacteria</taxon>
        <taxon>Caulobacterales</taxon>
        <taxon>Caulobacteraceae</taxon>
        <taxon>Brevundimonas</taxon>
    </lineage>
</organism>
<feature type="chain" id="PRO_5047343020" description="TonB C-terminal domain-containing protein" evidence="1">
    <location>
        <begin position="21"/>
        <end position="262"/>
    </location>
</feature>
<evidence type="ECO:0000313" key="2">
    <source>
        <dbReference type="EMBL" id="MFC5345640.1"/>
    </source>
</evidence>
<gene>
    <name evidence="2" type="ORF">ACFPIE_17125</name>
</gene>